<dbReference type="SUPFAM" id="SSF55347">
    <property type="entry name" value="Glyceraldehyde-3-phosphate dehydrogenase-like, C-terminal domain"/>
    <property type="match status" value="1"/>
</dbReference>
<accession>A0A7J2T9I1</accession>
<dbReference type="Gene3D" id="3.40.50.720">
    <property type="entry name" value="NAD(P)-binding Rossmann-like Domain"/>
    <property type="match status" value="1"/>
</dbReference>
<sequence>MIKVGVIGVGRWGRNHVRVLKELENDGKVKLEAICDIREEVLENVRKEFSIPIAKTDYVELLKHVDAVVIATPIDLLAKVSKDALAEGRHALIEKPVATTSREAETLLEIATENNVIAMPGMIMRFNGAVIALKELLRKEPLLYIILKRMLRRPKNMVPYPILLDLGVHDIDLCRYLTEDEVATVIKAHRLAMSYDEVIIATLRMKKGVYCHIHIDGVSPYKVREIDAITESSFIRVDTNTNRVAVYSATGERIIPVEVHEPLKKELQWFIEVVKAKPRQYQPNLHDAINYLRIAEAISTLL</sequence>
<feature type="domain" description="GFO/IDH/MocA-like oxidoreductase" evidence="2">
    <location>
        <begin position="162"/>
        <end position="222"/>
    </location>
</feature>
<protein>
    <submittedName>
        <fullName evidence="3">Gfo/Idh/MocA family oxidoreductase</fullName>
    </submittedName>
</protein>
<dbReference type="PANTHER" id="PTHR43377:SF1">
    <property type="entry name" value="BILIVERDIN REDUCTASE A"/>
    <property type="match status" value="1"/>
</dbReference>
<reference evidence="3" key="1">
    <citation type="journal article" date="2020" name="mSystems">
        <title>Genome- and Community-Level Interaction Insights into Carbon Utilization and Element Cycling Functions of Hydrothermarchaeota in Hydrothermal Sediment.</title>
        <authorList>
            <person name="Zhou Z."/>
            <person name="Liu Y."/>
            <person name="Xu W."/>
            <person name="Pan J."/>
            <person name="Luo Z.H."/>
            <person name="Li M."/>
        </authorList>
    </citation>
    <scope>NUCLEOTIDE SEQUENCE [LARGE SCALE GENOMIC DNA]</scope>
    <source>
        <strain evidence="3">SpSt-27</strain>
    </source>
</reference>
<organism evidence="3">
    <name type="scientific">Ignisphaera aggregans</name>
    <dbReference type="NCBI Taxonomy" id="334771"/>
    <lineage>
        <taxon>Archaea</taxon>
        <taxon>Thermoproteota</taxon>
        <taxon>Thermoprotei</taxon>
        <taxon>Desulfurococcales</taxon>
        <taxon>Desulfurococcaceae</taxon>
        <taxon>Ignisphaera</taxon>
    </lineage>
</organism>
<dbReference type="InterPro" id="IPR000683">
    <property type="entry name" value="Gfo/Idh/MocA-like_OxRdtase_N"/>
</dbReference>
<dbReference type="InterPro" id="IPR055170">
    <property type="entry name" value="GFO_IDH_MocA-like_dom"/>
</dbReference>
<evidence type="ECO:0000259" key="2">
    <source>
        <dbReference type="Pfam" id="PF22725"/>
    </source>
</evidence>
<dbReference type="SUPFAM" id="SSF51735">
    <property type="entry name" value="NAD(P)-binding Rossmann-fold domains"/>
    <property type="match status" value="1"/>
</dbReference>
<feature type="domain" description="Gfo/Idh/MocA-like oxidoreductase N-terminal" evidence="1">
    <location>
        <begin position="2"/>
        <end position="121"/>
    </location>
</feature>
<gene>
    <name evidence="3" type="ORF">ENP99_00775</name>
</gene>
<dbReference type="Pfam" id="PF01408">
    <property type="entry name" value="GFO_IDH_MocA"/>
    <property type="match status" value="1"/>
</dbReference>
<dbReference type="EMBL" id="DSLL01000005">
    <property type="protein sequence ID" value="HEH30642.1"/>
    <property type="molecule type" value="Genomic_DNA"/>
</dbReference>
<name>A0A7J2T9I1_9CREN</name>
<dbReference type="InterPro" id="IPR036291">
    <property type="entry name" value="NAD(P)-bd_dom_sf"/>
</dbReference>
<dbReference type="AlphaFoldDB" id="A0A7J2T9I1"/>
<dbReference type="GO" id="GO:0000166">
    <property type="term" value="F:nucleotide binding"/>
    <property type="evidence" value="ECO:0007669"/>
    <property type="project" value="InterPro"/>
</dbReference>
<evidence type="ECO:0000313" key="3">
    <source>
        <dbReference type="EMBL" id="HEH30642.1"/>
    </source>
</evidence>
<dbReference type="PANTHER" id="PTHR43377">
    <property type="entry name" value="BILIVERDIN REDUCTASE A"/>
    <property type="match status" value="1"/>
</dbReference>
<dbReference type="InterPro" id="IPR051450">
    <property type="entry name" value="Gfo/Idh/MocA_Oxidoreductases"/>
</dbReference>
<comment type="caution">
    <text evidence="3">The sequence shown here is derived from an EMBL/GenBank/DDBJ whole genome shotgun (WGS) entry which is preliminary data.</text>
</comment>
<evidence type="ECO:0000259" key="1">
    <source>
        <dbReference type="Pfam" id="PF01408"/>
    </source>
</evidence>
<proteinExistence type="predicted"/>
<dbReference type="Pfam" id="PF22725">
    <property type="entry name" value="GFO_IDH_MocA_C3"/>
    <property type="match status" value="1"/>
</dbReference>
<dbReference type="Gene3D" id="3.30.360.10">
    <property type="entry name" value="Dihydrodipicolinate Reductase, domain 2"/>
    <property type="match status" value="1"/>
</dbReference>